<dbReference type="EMBL" id="JABXJJ020000008">
    <property type="protein sequence ID" value="MDI5969160.1"/>
    <property type="molecule type" value="Genomic_DNA"/>
</dbReference>
<dbReference type="InterPro" id="IPR040701">
    <property type="entry name" value="Bact_RF_family2"/>
</dbReference>
<dbReference type="Pfam" id="PF18844">
    <property type="entry name" value="baeRF_family2"/>
    <property type="match status" value="1"/>
</dbReference>
<feature type="compositionally biased region" description="Basic and acidic residues" evidence="1">
    <location>
        <begin position="242"/>
        <end position="264"/>
    </location>
</feature>
<evidence type="ECO:0000313" key="3">
    <source>
        <dbReference type="EMBL" id="MDI5969160.1"/>
    </source>
</evidence>
<comment type="caution">
    <text evidence="3">The sequence shown here is derived from an EMBL/GenBank/DDBJ whole genome shotgun (WGS) entry which is preliminary data.</text>
</comment>
<proteinExistence type="predicted"/>
<dbReference type="AlphaFoldDB" id="A0AA90H1Y8"/>
<sequence length="379" mass="40223">MTIMDLGFLGTAVERAGPWASVWIDATYDTPDAEHRRELTARGSRERLGSLGADQRTREAVYETLAAPPRAGVSGRKAGRYVLATHGDIVADLALAGPPARSGETWSALPRLTPLLDGLADDLPCLVAHVDRTGADLELRDGRSHPLGTVDGAATPVHRTGRGTWDERHHDLAAENAWEQNAREIARHIEDAWQDSGAQLLLLAGGARERHTVRENLPAAIAERTAETDHGGRAPGSGTGLLERDLAAARASYERESTDRDVERYQAGGTPSASDLETLVEAAREHRIDTLLIHPRGGALAHEVWVGTGPDQLAVRSNELKSLGASDPQSARADDALLRSAAANGARVVTVPDPGQAPPGGLGALLRWSEEPTPAGSLS</sequence>
<evidence type="ECO:0000313" key="2">
    <source>
        <dbReference type="EMBL" id="MDI5962527.1"/>
    </source>
</evidence>
<dbReference type="EMBL" id="JAAGKO020000007">
    <property type="protein sequence ID" value="MDI5962527.1"/>
    <property type="molecule type" value="Genomic_DNA"/>
</dbReference>
<evidence type="ECO:0008006" key="5">
    <source>
        <dbReference type="Google" id="ProtNLM"/>
    </source>
</evidence>
<gene>
    <name evidence="2" type="ORF">POF43_007340</name>
    <name evidence="3" type="ORF">POF50_007345</name>
</gene>
<dbReference type="Proteomes" id="UP001156398">
    <property type="component" value="Unassembled WGS sequence"/>
</dbReference>
<reference evidence="3 4" key="1">
    <citation type="submission" date="2023-05" db="EMBL/GenBank/DDBJ databases">
        <title>Streptantibioticus silvisoli sp. nov., acidotolerant actinomycetes 1 from pine litter.</title>
        <authorList>
            <person name="Swiecimska M."/>
            <person name="Golinska P."/>
            <person name="Sangal V."/>
            <person name="Wachnowicz B."/>
            <person name="Goodfellow M."/>
        </authorList>
    </citation>
    <scope>NUCLEOTIDE SEQUENCE</scope>
    <source>
        <strain evidence="3">SL13</strain>
        <strain evidence="2 4">SL54</strain>
    </source>
</reference>
<evidence type="ECO:0000256" key="1">
    <source>
        <dbReference type="SAM" id="MobiDB-lite"/>
    </source>
</evidence>
<feature type="region of interest" description="Disordered" evidence="1">
    <location>
        <begin position="222"/>
        <end position="276"/>
    </location>
</feature>
<name>A0AA90H1Y8_9ACTN</name>
<feature type="region of interest" description="Disordered" evidence="1">
    <location>
        <begin position="352"/>
        <end position="379"/>
    </location>
</feature>
<evidence type="ECO:0000313" key="4">
    <source>
        <dbReference type="Proteomes" id="UP001156398"/>
    </source>
</evidence>
<dbReference type="RefSeq" id="WP_271315546.1">
    <property type="nucleotide sequence ID" value="NZ_JAAGKO020000007.1"/>
</dbReference>
<organism evidence="3">
    <name type="scientific">Streptantibioticus silvisoli</name>
    <dbReference type="NCBI Taxonomy" id="2705255"/>
    <lineage>
        <taxon>Bacteria</taxon>
        <taxon>Bacillati</taxon>
        <taxon>Actinomycetota</taxon>
        <taxon>Actinomycetes</taxon>
        <taxon>Kitasatosporales</taxon>
        <taxon>Streptomycetaceae</taxon>
        <taxon>Streptantibioticus</taxon>
    </lineage>
</organism>
<accession>A0AA90H1Y8</accession>
<protein>
    <recommendedName>
        <fullName evidence="5">Peptide chain release factor 1</fullName>
    </recommendedName>
</protein>
<keyword evidence="4" id="KW-1185">Reference proteome</keyword>